<organism evidence="1 2">
    <name type="scientific">Passalora fulva</name>
    <name type="common">Tomato leaf mold</name>
    <name type="synonym">Cladosporium fulvum</name>
    <dbReference type="NCBI Taxonomy" id="5499"/>
    <lineage>
        <taxon>Eukaryota</taxon>
        <taxon>Fungi</taxon>
        <taxon>Dikarya</taxon>
        <taxon>Ascomycota</taxon>
        <taxon>Pezizomycotina</taxon>
        <taxon>Dothideomycetes</taxon>
        <taxon>Dothideomycetidae</taxon>
        <taxon>Mycosphaerellales</taxon>
        <taxon>Mycosphaerellaceae</taxon>
        <taxon>Fulvia</taxon>
    </lineage>
</organism>
<dbReference type="GeneID" id="71992812"/>
<dbReference type="EMBL" id="CP090173">
    <property type="protein sequence ID" value="UJO23686.1"/>
    <property type="molecule type" value="Genomic_DNA"/>
</dbReference>
<dbReference type="Proteomes" id="UP000756132">
    <property type="component" value="Chromosome 11"/>
</dbReference>
<reference evidence="1" key="2">
    <citation type="journal article" date="2022" name="Microb. Genom.">
        <title>A chromosome-scale genome assembly of the tomato pathogen Cladosporium fulvum reveals a compartmentalized genome architecture and the presence of a dispensable chromosome.</title>
        <authorList>
            <person name="Zaccaron A.Z."/>
            <person name="Chen L.H."/>
            <person name="Samaras A."/>
            <person name="Stergiopoulos I."/>
        </authorList>
    </citation>
    <scope>NUCLEOTIDE SEQUENCE</scope>
    <source>
        <strain evidence="1">Race5_Kim</strain>
    </source>
</reference>
<dbReference type="InterPro" id="IPR036291">
    <property type="entry name" value="NAD(P)-bd_dom_sf"/>
</dbReference>
<gene>
    <name evidence="1" type="ORF">CLAFUR5_12934</name>
</gene>
<dbReference type="Gene3D" id="3.40.50.720">
    <property type="entry name" value="NAD(P)-binding Rossmann-like Domain"/>
    <property type="match status" value="1"/>
</dbReference>
<proteinExistence type="predicted"/>
<sequence length="246" mass="26335">MQPKPLAIIAGVGSGLGSSLARRFSKSYIVVLLARKAESYQPVLDEIKGSGGEAFGHNTDISDPKSVKDAFSKIAEVYPTSQLAVAIFNASGPFVRKSLLEVKVEEIDAGYGVSIRGALLFAQNAIPLLLAYSSSHPSSPPSLFFTGSTAAIKPNPLSSVITVPRHGLRALAMSTAKEFGPKGVHVVHSIVDGAIDTPWGEKFLKDKGEEEKIDPAAIAEMYWDAHLQGKRGWSNEIDCRACGEKW</sequence>
<dbReference type="OMA" id="MILTERW"/>
<name>A0A9Q8PJP7_PASFU</name>
<dbReference type="PANTHER" id="PTHR43431">
    <property type="entry name" value="OXIDOREDUCTASE, SHORT CHAIN DEHYDROGENASE/REDUCTASE FAMILY (AFU_ORTHOLOGUE AFUA_5G14000)"/>
    <property type="match status" value="1"/>
</dbReference>
<dbReference type="PANTHER" id="PTHR43431:SF7">
    <property type="entry name" value="OXIDOREDUCTASE, SHORT CHAIN DEHYDROGENASE_REDUCTASE FAMILY (AFU_ORTHOLOGUE AFUA_5G14000)"/>
    <property type="match status" value="1"/>
</dbReference>
<accession>A0A9Q8PJP7</accession>
<dbReference type="SUPFAM" id="SSF51735">
    <property type="entry name" value="NAD(P)-binding Rossmann-fold domains"/>
    <property type="match status" value="1"/>
</dbReference>
<evidence type="ECO:0000313" key="2">
    <source>
        <dbReference type="Proteomes" id="UP000756132"/>
    </source>
</evidence>
<dbReference type="KEGG" id="ffu:CLAFUR5_12934"/>
<reference evidence="1" key="1">
    <citation type="submission" date="2021-12" db="EMBL/GenBank/DDBJ databases">
        <authorList>
            <person name="Zaccaron A."/>
            <person name="Stergiopoulos I."/>
        </authorList>
    </citation>
    <scope>NUCLEOTIDE SEQUENCE</scope>
    <source>
        <strain evidence="1">Race5_Kim</strain>
    </source>
</reference>
<protein>
    <submittedName>
        <fullName evidence="1">Uncharacterized protein</fullName>
    </submittedName>
</protein>
<dbReference type="AlphaFoldDB" id="A0A9Q8PJP7"/>
<evidence type="ECO:0000313" key="1">
    <source>
        <dbReference type="EMBL" id="UJO23686.1"/>
    </source>
</evidence>
<dbReference type="RefSeq" id="XP_047768052.1">
    <property type="nucleotide sequence ID" value="XM_047912082.1"/>
</dbReference>
<dbReference type="InterPro" id="IPR002347">
    <property type="entry name" value="SDR_fam"/>
</dbReference>
<keyword evidence="2" id="KW-1185">Reference proteome</keyword>
<dbReference type="OrthoDB" id="5399006at2759"/>
<dbReference type="Pfam" id="PF00106">
    <property type="entry name" value="adh_short"/>
    <property type="match status" value="1"/>
</dbReference>